<evidence type="ECO:0000313" key="3">
    <source>
        <dbReference type="Proteomes" id="UP001186944"/>
    </source>
</evidence>
<dbReference type="PANTHER" id="PTHR19328:SF75">
    <property type="entry name" value="ALDOSE SUGAR DEHYDROGENASE YLII"/>
    <property type="match status" value="1"/>
</dbReference>
<dbReference type="Pfam" id="PF07995">
    <property type="entry name" value="GSDH"/>
    <property type="match status" value="1"/>
</dbReference>
<dbReference type="InterPro" id="IPR011042">
    <property type="entry name" value="6-blade_b-propeller_TolB-like"/>
</dbReference>
<dbReference type="Proteomes" id="UP001186944">
    <property type="component" value="Unassembled WGS sequence"/>
</dbReference>
<dbReference type="Gene3D" id="2.120.10.30">
    <property type="entry name" value="TolB, C-terminal domain"/>
    <property type="match status" value="1"/>
</dbReference>
<dbReference type="PANTHER" id="PTHR19328">
    <property type="entry name" value="HEDGEHOG-INTERACTING PROTEIN"/>
    <property type="match status" value="1"/>
</dbReference>
<reference evidence="2" key="1">
    <citation type="submission" date="2019-08" db="EMBL/GenBank/DDBJ databases">
        <title>The improved chromosome-level genome for the pearl oyster Pinctada fucata martensii using PacBio sequencing and Hi-C.</title>
        <authorList>
            <person name="Zheng Z."/>
        </authorList>
    </citation>
    <scope>NUCLEOTIDE SEQUENCE</scope>
    <source>
        <strain evidence="2">ZZ-2019</strain>
        <tissue evidence="2">Adductor muscle</tissue>
    </source>
</reference>
<feature type="domain" description="Glucose/Sorbosone dehydrogenase" evidence="1">
    <location>
        <begin position="109"/>
        <end position="344"/>
    </location>
</feature>
<comment type="caution">
    <text evidence="2">The sequence shown here is derived from an EMBL/GenBank/DDBJ whole genome shotgun (WGS) entry which is preliminary data.</text>
</comment>
<protein>
    <recommendedName>
        <fullName evidence="1">Glucose/Sorbosone dehydrogenase domain-containing protein</fullName>
    </recommendedName>
</protein>
<dbReference type="EMBL" id="VSWD01000010">
    <property type="protein sequence ID" value="KAK3091098.1"/>
    <property type="molecule type" value="Genomic_DNA"/>
</dbReference>
<dbReference type="AlphaFoldDB" id="A0AA88XSU8"/>
<dbReference type="InterPro" id="IPR011041">
    <property type="entry name" value="Quinoprot_gluc/sorb_DH_b-prop"/>
</dbReference>
<proteinExistence type="predicted"/>
<organism evidence="2 3">
    <name type="scientific">Pinctada imbricata</name>
    <name type="common">Atlantic pearl-oyster</name>
    <name type="synonym">Pinctada martensii</name>
    <dbReference type="NCBI Taxonomy" id="66713"/>
    <lineage>
        <taxon>Eukaryota</taxon>
        <taxon>Metazoa</taxon>
        <taxon>Spiralia</taxon>
        <taxon>Lophotrochozoa</taxon>
        <taxon>Mollusca</taxon>
        <taxon>Bivalvia</taxon>
        <taxon>Autobranchia</taxon>
        <taxon>Pteriomorphia</taxon>
        <taxon>Pterioida</taxon>
        <taxon>Pterioidea</taxon>
        <taxon>Pteriidae</taxon>
        <taxon>Pinctada</taxon>
    </lineage>
</organism>
<name>A0AA88XSU8_PINIB</name>
<gene>
    <name evidence="2" type="ORF">FSP39_017087</name>
</gene>
<evidence type="ECO:0000259" key="1">
    <source>
        <dbReference type="Pfam" id="PF07995"/>
    </source>
</evidence>
<sequence length="370" mass="42294">MSAHSFESDAKLEIPGLCPNFCQKFYNDCHQIIKYLGETVYKLYLDSQSEGSKSWCEKVQTFDEDYCFPEVITNKKLTSERSVLAVKSNSEKCVCFKQFEEYEGETTLPVKMQEVDDGSGRLFVAELPGIISVFHPNGSKEKLPFLNITDRIYRQGKNREIGLMSFIFHPSYKSNGKIYVIYAAKGRHTMKLHEFTMTTNNSIKKEREILKTIPPGRWHNLDDLIFGYDGYLYVFNGDGGVQADFFNLAQNTSVFFGKALRIDVDNMSEEKPYAIPPDNPFIEDTAFAPEIYAYGLRNPWRCTLDTGDPVTGENKGRIMCGDVGQGGYEEINIIKKGGNYGWKKKEGFGCFRSNECNDIRKIQNYIFHKS</sequence>
<evidence type="ECO:0000313" key="2">
    <source>
        <dbReference type="EMBL" id="KAK3091098.1"/>
    </source>
</evidence>
<keyword evidence="3" id="KW-1185">Reference proteome</keyword>
<dbReference type="InterPro" id="IPR012938">
    <property type="entry name" value="Glc/Sorbosone_DH"/>
</dbReference>
<dbReference type="SUPFAM" id="SSF50952">
    <property type="entry name" value="Soluble quinoprotein glucose dehydrogenase"/>
    <property type="match status" value="1"/>
</dbReference>
<accession>A0AA88XSU8</accession>